<feature type="transmembrane region" description="Helical" evidence="1">
    <location>
        <begin position="336"/>
        <end position="357"/>
    </location>
</feature>
<dbReference type="PANTHER" id="PTHR38592">
    <property type="entry name" value="BLL4819 PROTEIN"/>
    <property type="match status" value="1"/>
</dbReference>
<evidence type="ECO:0000313" key="3">
    <source>
        <dbReference type="Proteomes" id="UP000196485"/>
    </source>
</evidence>
<gene>
    <name evidence="2" type="ORF">PAQU9191_01336</name>
</gene>
<evidence type="ECO:0000313" key="2">
    <source>
        <dbReference type="EMBL" id="SMY16105.1"/>
    </source>
</evidence>
<feature type="transmembrane region" description="Helical" evidence="1">
    <location>
        <begin position="235"/>
        <end position="255"/>
    </location>
</feature>
<feature type="transmembrane region" description="Helical" evidence="1">
    <location>
        <begin position="83"/>
        <end position="105"/>
    </location>
</feature>
<feature type="transmembrane region" description="Helical" evidence="1">
    <location>
        <begin position="369"/>
        <end position="387"/>
    </location>
</feature>
<evidence type="ECO:0000256" key="1">
    <source>
        <dbReference type="SAM" id="Phobius"/>
    </source>
</evidence>
<keyword evidence="1" id="KW-1133">Transmembrane helix</keyword>
<dbReference type="AlphaFoldDB" id="A0A1Y6KY71"/>
<feature type="transmembrane region" description="Helical" evidence="1">
    <location>
        <begin position="275"/>
        <end position="293"/>
    </location>
</feature>
<dbReference type="PANTHER" id="PTHR38592:SF3">
    <property type="entry name" value="BLL4819 PROTEIN"/>
    <property type="match status" value="1"/>
</dbReference>
<dbReference type="InterPro" id="IPR014550">
    <property type="entry name" value="UCP028704_OpgC"/>
</dbReference>
<dbReference type="Pfam" id="PF09912">
    <property type="entry name" value="DUF2141"/>
    <property type="match status" value="1"/>
</dbReference>
<feature type="transmembrane region" description="Helical" evidence="1">
    <location>
        <begin position="44"/>
        <end position="62"/>
    </location>
</feature>
<name>A0A1Y6KY71_9GAMM</name>
<keyword evidence="1" id="KW-0812">Transmembrane</keyword>
<accession>A0A1Y6KY71</accession>
<keyword evidence="3" id="KW-1185">Reference proteome</keyword>
<reference evidence="3" key="1">
    <citation type="submission" date="2017-06" db="EMBL/GenBank/DDBJ databases">
        <authorList>
            <person name="Rodrigo-Torres L."/>
            <person name="Arahal R. D."/>
            <person name="Lucena T."/>
        </authorList>
    </citation>
    <scope>NUCLEOTIDE SEQUENCE [LARGE SCALE GENOMIC DNA]</scope>
    <source>
        <strain evidence="3">type strain: CECT 9192</strain>
    </source>
</reference>
<proteinExistence type="predicted"/>
<organism evidence="2 3">
    <name type="scientific">Photobacterium aquimaris</name>
    <dbReference type="NCBI Taxonomy" id="512643"/>
    <lineage>
        <taxon>Bacteria</taxon>
        <taxon>Pseudomonadati</taxon>
        <taxon>Pseudomonadota</taxon>
        <taxon>Gammaproteobacteria</taxon>
        <taxon>Vibrionales</taxon>
        <taxon>Vibrionaceae</taxon>
        <taxon>Photobacterium</taxon>
    </lineage>
</organism>
<feature type="transmembrane region" description="Helical" evidence="1">
    <location>
        <begin position="203"/>
        <end position="223"/>
    </location>
</feature>
<protein>
    <submittedName>
        <fullName evidence="2">OpgC protein</fullName>
    </submittedName>
</protein>
<feature type="transmembrane region" description="Helical" evidence="1">
    <location>
        <begin position="167"/>
        <end position="191"/>
    </location>
</feature>
<dbReference type="EMBL" id="FYAH01000002">
    <property type="protein sequence ID" value="SMY16105.1"/>
    <property type="molecule type" value="Genomic_DNA"/>
</dbReference>
<keyword evidence="1" id="KW-0472">Membrane</keyword>
<dbReference type="Pfam" id="PF10129">
    <property type="entry name" value="OpgC_C"/>
    <property type="match status" value="1"/>
</dbReference>
<feature type="transmembrane region" description="Helical" evidence="1">
    <location>
        <begin position="142"/>
        <end position="160"/>
    </location>
</feature>
<feature type="transmembrane region" description="Helical" evidence="1">
    <location>
        <begin position="12"/>
        <end position="32"/>
    </location>
</feature>
<dbReference type="InterPro" id="IPR018673">
    <property type="entry name" value="DUF2141"/>
</dbReference>
<feature type="transmembrane region" description="Helical" evidence="1">
    <location>
        <begin position="313"/>
        <end position="330"/>
    </location>
</feature>
<sequence length="508" mass="56969">MKRIAALDSIRGLLLLLMTINHLIWISGGYSAIQLVTLQPFGQFGAAECFVFISGLLAGAIYSRDTLTNAQLTNKAFKRAFSIYRYHIGCLVIVFIWIFIVSQLLPSALPILENSAHNVFQSPINTLIASAALVNQPSYFDILPLYIVFMLLLPLLIIAYRKGLGWLVISISIVVWMFSSTINTTVLQPLIEFVFANFTLQLGYFNVFAWQLLFVSGSALGYMLQNKTLRWHHPLLTVIAVIIAAVIFAAHHGAFVSYDINRWVLYSYADKPELGWLRALNIAVWVYLIAIIIQRYPNALHITALSYIGRHSLRVFTWQIIVVYLSAPLLHNLRLAPYFTALIIIVSATLWLSVWLTEKWQTDAASKRIVVGYLGAACAVVMVGNVVSAQGVSPLMIKATDITDSKTPFFVMVYDEQDDLRQRATVYVKSFTPQQLTQGITIDALPSGNYAVFAFQDNDNNYYLTLGKDGMPIERFGYSNNPLLTSAPQMKDVMFAHNGSQTQTIKIR</sequence>
<dbReference type="RefSeq" id="WP_087820230.1">
    <property type="nucleotide sequence ID" value="NZ_FYAH01000002.1"/>
</dbReference>
<dbReference type="Proteomes" id="UP000196485">
    <property type="component" value="Unassembled WGS sequence"/>
</dbReference>